<evidence type="ECO:0000313" key="2">
    <source>
        <dbReference type="Proteomes" id="UP000554482"/>
    </source>
</evidence>
<protein>
    <submittedName>
        <fullName evidence="1">Uncharacterized protein</fullName>
    </submittedName>
</protein>
<name>A0A7J6X6N2_THATH</name>
<dbReference type="EMBL" id="JABWDY010004081">
    <property type="protein sequence ID" value="KAF5205426.1"/>
    <property type="molecule type" value="Genomic_DNA"/>
</dbReference>
<reference evidence="1 2" key="1">
    <citation type="submission" date="2020-06" db="EMBL/GenBank/DDBJ databases">
        <title>Transcriptomic and genomic resources for Thalictrum thalictroides and T. hernandezii: Facilitating candidate gene discovery in an emerging model plant lineage.</title>
        <authorList>
            <person name="Arias T."/>
            <person name="Riano-Pachon D.M."/>
            <person name="Di Stilio V.S."/>
        </authorList>
    </citation>
    <scope>NUCLEOTIDE SEQUENCE [LARGE SCALE GENOMIC DNA]</scope>
    <source>
        <strain evidence="2">cv. WT478/WT964</strain>
        <tissue evidence="1">Leaves</tissue>
    </source>
</reference>
<dbReference type="OrthoDB" id="2019494at2759"/>
<comment type="caution">
    <text evidence="1">The sequence shown here is derived from an EMBL/GenBank/DDBJ whole genome shotgun (WGS) entry which is preliminary data.</text>
</comment>
<sequence length="76" mass="8348">MGSWDDGNTIFFSQPSNKQAKTIYGDIIAALSGVDSQFSLQRTSLEMGVVEKLLQIQPDSVPCNIRAVDHGSKCRF</sequence>
<organism evidence="1 2">
    <name type="scientific">Thalictrum thalictroides</name>
    <name type="common">Rue-anemone</name>
    <name type="synonym">Anemone thalictroides</name>
    <dbReference type="NCBI Taxonomy" id="46969"/>
    <lineage>
        <taxon>Eukaryota</taxon>
        <taxon>Viridiplantae</taxon>
        <taxon>Streptophyta</taxon>
        <taxon>Embryophyta</taxon>
        <taxon>Tracheophyta</taxon>
        <taxon>Spermatophyta</taxon>
        <taxon>Magnoliopsida</taxon>
        <taxon>Ranunculales</taxon>
        <taxon>Ranunculaceae</taxon>
        <taxon>Thalictroideae</taxon>
        <taxon>Thalictrum</taxon>
    </lineage>
</organism>
<keyword evidence="2" id="KW-1185">Reference proteome</keyword>
<accession>A0A7J6X6N2</accession>
<dbReference type="AlphaFoldDB" id="A0A7J6X6N2"/>
<evidence type="ECO:0000313" key="1">
    <source>
        <dbReference type="EMBL" id="KAF5205426.1"/>
    </source>
</evidence>
<proteinExistence type="predicted"/>
<gene>
    <name evidence="1" type="ORF">FRX31_004986</name>
</gene>
<dbReference type="Proteomes" id="UP000554482">
    <property type="component" value="Unassembled WGS sequence"/>
</dbReference>